<dbReference type="PANTHER" id="PTHR22930">
    <property type="match status" value="1"/>
</dbReference>
<proteinExistence type="inferred from homology"/>
<feature type="domain" description="DDE Tnp4" evidence="8">
    <location>
        <begin position="140"/>
        <end position="291"/>
    </location>
</feature>
<keyword evidence="10" id="KW-1185">Reference proteome</keyword>
<comment type="subcellular location">
    <subcellularLocation>
        <location evidence="2">Nucleus</location>
    </subcellularLocation>
</comment>
<dbReference type="InterPro" id="IPR045249">
    <property type="entry name" value="HARBI1-like"/>
</dbReference>
<evidence type="ECO:0000256" key="3">
    <source>
        <dbReference type="ARBA" id="ARBA00006958"/>
    </source>
</evidence>
<dbReference type="AlphaFoldDB" id="A0AAV8WUK4"/>
<dbReference type="GO" id="GO:0016787">
    <property type="term" value="F:hydrolase activity"/>
    <property type="evidence" value="ECO:0007669"/>
    <property type="project" value="UniProtKB-KW"/>
</dbReference>
<evidence type="ECO:0000256" key="1">
    <source>
        <dbReference type="ARBA" id="ARBA00001968"/>
    </source>
</evidence>
<comment type="caution">
    <text evidence="9">The sequence shown here is derived from an EMBL/GenBank/DDBJ whole genome shotgun (WGS) entry which is preliminary data.</text>
</comment>
<dbReference type="EMBL" id="JANEYF010004703">
    <property type="protein sequence ID" value="KAJ8930284.1"/>
    <property type="molecule type" value="Genomic_DNA"/>
</dbReference>
<evidence type="ECO:0000256" key="2">
    <source>
        <dbReference type="ARBA" id="ARBA00004123"/>
    </source>
</evidence>
<keyword evidence="4" id="KW-0540">Nuclease</keyword>
<evidence type="ECO:0000313" key="10">
    <source>
        <dbReference type="Proteomes" id="UP001162156"/>
    </source>
</evidence>
<dbReference type="GO" id="GO:0046872">
    <property type="term" value="F:metal ion binding"/>
    <property type="evidence" value="ECO:0007669"/>
    <property type="project" value="UniProtKB-KW"/>
</dbReference>
<evidence type="ECO:0000256" key="4">
    <source>
        <dbReference type="ARBA" id="ARBA00022722"/>
    </source>
</evidence>
<gene>
    <name evidence="9" type="ORF">NQ314_016903</name>
</gene>
<evidence type="ECO:0000259" key="8">
    <source>
        <dbReference type="Pfam" id="PF13359"/>
    </source>
</evidence>
<evidence type="ECO:0000313" key="9">
    <source>
        <dbReference type="EMBL" id="KAJ8930284.1"/>
    </source>
</evidence>
<keyword evidence="6" id="KW-0378">Hydrolase</keyword>
<evidence type="ECO:0000256" key="6">
    <source>
        <dbReference type="ARBA" id="ARBA00022801"/>
    </source>
</evidence>
<dbReference type="InterPro" id="IPR027806">
    <property type="entry name" value="HARBI1_dom"/>
</dbReference>
<evidence type="ECO:0000256" key="7">
    <source>
        <dbReference type="ARBA" id="ARBA00023242"/>
    </source>
</evidence>
<evidence type="ECO:0000256" key="5">
    <source>
        <dbReference type="ARBA" id="ARBA00022723"/>
    </source>
</evidence>
<name>A0AAV8WUK4_9CUCU</name>
<reference evidence="9" key="1">
    <citation type="journal article" date="2023" name="Insect Mol. Biol.">
        <title>Genome sequencing provides insights into the evolution of gene families encoding plant cell wall-degrading enzymes in longhorned beetles.</title>
        <authorList>
            <person name="Shin N.R."/>
            <person name="Okamura Y."/>
            <person name="Kirsch R."/>
            <person name="Pauchet Y."/>
        </authorList>
    </citation>
    <scope>NUCLEOTIDE SEQUENCE</scope>
    <source>
        <strain evidence="9">RBIC_L_NR</strain>
    </source>
</reference>
<accession>A0AAV8WUK4</accession>
<dbReference type="PANTHER" id="PTHR22930:SF85">
    <property type="entry name" value="GH03217P-RELATED"/>
    <property type="match status" value="1"/>
</dbReference>
<sequence>MTDNEYSENEMFFAEEVIPRMRSHQFKPHFRMDPETFDDLLSKLHEVYIPKVKGHPEICFEKSALLTVWYLANIESFRGIALRFDVSKSTAWNAIYRICKALLDVNRIHNIIAWPSANRAAHISDHFYRRYGFPGIIGSIDGTHIKITAPKDSHVSYINRKGYHSVLLQGVCDHNKLFIDVYAGEAGSIHDYTLFLRSDLSRRPDENFYNDTHLIGDLAYKLTTKLMVGFKNFGLLTDRQKVFNKVLAKARAVIENAFALLKGRFRRLKFIETIRPDLLCLLIMSACILHNLCILHRDSAEDIVRIEEQVAMERLLQPNNLLDVFPLDENNRAQIKRNNIMNGLRQERIN</sequence>
<protein>
    <recommendedName>
        <fullName evidence="8">DDE Tnp4 domain-containing protein</fullName>
    </recommendedName>
</protein>
<keyword evidence="7" id="KW-0539">Nucleus</keyword>
<dbReference type="GO" id="GO:0005634">
    <property type="term" value="C:nucleus"/>
    <property type="evidence" value="ECO:0007669"/>
    <property type="project" value="UniProtKB-SubCell"/>
</dbReference>
<dbReference type="Proteomes" id="UP001162156">
    <property type="component" value="Unassembled WGS sequence"/>
</dbReference>
<dbReference type="Pfam" id="PF13359">
    <property type="entry name" value="DDE_Tnp_4"/>
    <property type="match status" value="1"/>
</dbReference>
<dbReference type="GO" id="GO:0004518">
    <property type="term" value="F:nuclease activity"/>
    <property type="evidence" value="ECO:0007669"/>
    <property type="project" value="UniProtKB-KW"/>
</dbReference>
<keyword evidence="5" id="KW-0479">Metal-binding</keyword>
<comment type="cofactor">
    <cofactor evidence="1">
        <name>a divalent metal cation</name>
        <dbReference type="ChEBI" id="CHEBI:60240"/>
    </cofactor>
</comment>
<organism evidence="9 10">
    <name type="scientific">Rhamnusium bicolor</name>
    <dbReference type="NCBI Taxonomy" id="1586634"/>
    <lineage>
        <taxon>Eukaryota</taxon>
        <taxon>Metazoa</taxon>
        <taxon>Ecdysozoa</taxon>
        <taxon>Arthropoda</taxon>
        <taxon>Hexapoda</taxon>
        <taxon>Insecta</taxon>
        <taxon>Pterygota</taxon>
        <taxon>Neoptera</taxon>
        <taxon>Endopterygota</taxon>
        <taxon>Coleoptera</taxon>
        <taxon>Polyphaga</taxon>
        <taxon>Cucujiformia</taxon>
        <taxon>Chrysomeloidea</taxon>
        <taxon>Cerambycidae</taxon>
        <taxon>Lepturinae</taxon>
        <taxon>Rhagiini</taxon>
        <taxon>Rhamnusium</taxon>
    </lineage>
</organism>
<comment type="similarity">
    <text evidence="3">Belongs to the HARBI1 family.</text>
</comment>